<reference evidence="1" key="1">
    <citation type="submission" date="2021-06" db="EMBL/GenBank/DDBJ databases">
        <title>Comparative genomics, transcriptomics and evolutionary studies reveal genomic signatures of adaptation to plant cell wall in hemibiotrophic fungi.</title>
        <authorList>
            <consortium name="DOE Joint Genome Institute"/>
            <person name="Baroncelli R."/>
            <person name="Diaz J.F."/>
            <person name="Benocci T."/>
            <person name="Peng M."/>
            <person name="Battaglia E."/>
            <person name="Haridas S."/>
            <person name="Andreopoulos W."/>
            <person name="Labutti K."/>
            <person name="Pangilinan J."/>
            <person name="Floch G.L."/>
            <person name="Makela M.R."/>
            <person name="Henrissat B."/>
            <person name="Grigoriev I.V."/>
            <person name="Crouch J.A."/>
            <person name="De Vries R.P."/>
            <person name="Sukno S.A."/>
            <person name="Thon M.R."/>
        </authorList>
    </citation>
    <scope>NUCLEOTIDE SEQUENCE</scope>
    <source>
        <strain evidence="1">MAFF235873</strain>
    </source>
</reference>
<evidence type="ECO:0000313" key="1">
    <source>
        <dbReference type="EMBL" id="KAK2033112.1"/>
    </source>
</evidence>
<name>A0AAD9HRU1_9PEZI</name>
<proteinExistence type="predicted"/>
<organism evidence="1 2">
    <name type="scientific">Colletotrichum zoysiae</name>
    <dbReference type="NCBI Taxonomy" id="1216348"/>
    <lineage>
        <taxon>Eukaryota</taxon>
        <taxon>Fungi</taxon>
        <taxon>Dikarya</taxon>
        <taxon>Ascomycota</taxon>
        <taxon>Pezizomycotina</taxon>
        <taxon>Sordariomycetes</taxon>
        <taxon>Hypocreomycetidae</taxon>
        <taxon>Glomerellales</taxon>
        <taxon>Glomerellaceae</taxon>
        <taxon>Colletotrichum</taxon>
        <taxon>Colletotrichum graminicola species complex</taxon>
    </lineage>
</organism>
<protein>
    <submittedName>
        <fullName evidence="1">Uncharacterized protein</fullName>
    </submittedName>
</protein>
<dbReference type="EMBL" id="MU842824">
    <property type="protein sequence ID" value="KAK2033112.1"/>
    <property type="molecule type" value="Genomic_DNA"/>
</dbReference>
<keyword evidence="2" id="KW-1185">Reference proteome</keyword>
<comment type="caution">
    <text evidence="1">The sequence shown here is derived from an EMBL/GenBank/DDBJ whole genome shotgun (WGS) entry which is preliminary data.</text>
</comment>
<dbReference type="AlphaFoldDB" id="A0AAD9HRU1"/>
<dbReference type="Proteomes" id="UP001232148">
    <property type="component" value="Unassembled WGS sequence"/>
</dbReference>
<sequence>MDDTELDDTELDRKLGKPKLDGISYSREECIAIIRDYYSFLTKMYLREEEVLHPPVGGWPSITPESMADLGKTDEVIFLLRHLSYVGRRNNYYEDPHGAAFCHFANWHLKSLELQHGRITGDALRLTSEGADIYEDFPPEVICLTSGDPYNPVFLLDTELGIIYWHECPGEIKDNPARQQVCDDPYNWAPENEADWRGGAGKWTVKDFFEILKDQFIALNFIPVDSSRVLDVYAQIGRNPPCDGWIERVQAIYRHHGWPDLENFRKNECLEVIKAALREEFPQL</sequence>
<gene>
    <name evidence="1" type="ORF">LX32DRAFT_660714</name>
</gene>
<evidence type="ECO:0000313" key="2">
    <source>
        <dbReference type="Proteomes" id="UP001232148"/>
    </source>
</evidence>
<accession>A0AAD9HRU1</accession>